<dbReference type="AlphaFoldDB" id="A0A0A1FBK0"/>
<proteinExistence type="predicted"/>
<dbReference type="KEGG" id="care:LT85_1896"/>
<gene>
    <name evidence="1" type="ORF">LT85_1896</name>
</gene>
<dbReference type="EMBL" id="CP009962">
    <property type="protein sequence ID" value="AIY41054.1"/>
    <property type="molecule type" value="Genomic_DNA"/>
</dbReference>
<reference evidence="2" key="1">
    <citation type="journal article" date="2014" name="Soil Biol. Biochem.">
        <title>Structure and function of bacterial communities in ageing soils: Insights from the Mendocino ecological staircase.</title>
        <authorList>
            <person name="Uroz S."/>
            <person name="Tech J.J."/>
            <person name="Sawaya N.A."/>
            <person name="Frey-Klett P."/>
            <person name="Leveau J.H.J."/>
        </authorList>
    </citation>
    <scope>NUCLEOTIDE SEQUENCE [LARGE SCALE GENOMIC DNA]</scope>
    <source>
        <strain evidence="2">Cal35</strain>
    </source>
</reference>
<organism evidence="1 2">
    <name type="scientific">Collimonas arenae</name>
    <dbReference type="NCBI Taxonomy" id="279058"/>
    <lineage>
        <taxon>Bacteria</taxon>
        <taxon>Pseudomonadati</taxon>
        <taxon>Pseudomonadota</taxon>
        <taxon>Betaproteobacteria</taxon>
        <taxon>Burkholderiales</taxon>
        <taxon>Oxalobacteraceae</taxon>
        <taxon>Collimonas</taxon>
    </lineage>
</organism>
<protein>
    <submittedName>
        <fullName evidence="1">Uncharacterized protein</fullName>
    </submittedName>
</protein>
<accession>A0A0A1FBK0</accession>
<dbReference type="Proteomes" id="UP000030302">
    <property type="component" value="Chromosome"/>
</dbReference>
<keyword evidence="2" id="KW-1185">Reference proteome</keyword>
<evidence type="ECO:0000313" key="2">
    <source>
        <dbReference type="Proteomes" id="UP000030302"/>
    </source>
</evidence>
<sequence length="51" mass="5949">MQQNSVIEELLDKVKADLDWFWTEKNLKIAPHQTGGKNLVMGALRQLIRRD</sequence>
<name>A0A0A1FBK0_9BURK</name>
<evidence type="ECO:0000313" key="1">
    <source>
        <dbReference type="EMBL" id="AIY41054.1"/>
    </source>
</evidence>
<dbReference type="HOGENOM" id="CLU_3097632_0_0_4"/>